<evidence type="ECO:0000259" key="3">
    <source>
        <dbReference type="Pfam" id="PF19313"/>
    </source>
</evidence>
<dbReference type="CDD" id="cd09618">
    <property type="entry name" value="CBM9_like_2"/>
    <property type="match status" value="1"/>
</dbReference>
<proteinExistence type="predicted"/>
<name>A0A974WGS2_9BACT</name>
<organism evidence="4 5">
    <name type="scientific">Fulvivirga lutea</name>
    <dbReference type="NCBI Taxonomy" id="2810512"/>
    <lineage>
        <taxon>Bacteria</taxon>
        <taxon>Pseudomonadati</taxon>
        <taxon>Bacteroidota</taxon>
        <taxon>Cytophagia</taxon>
        <taxon>Cytophagales</taxon>
        <taxon>Fulvivirgaceae</taxon>
        <taxon>Fulvivirga</taxon>
    </lineage>
</organism>
<dbReference type="GO" id="GO:0030246">
    <property type="term" value="F:carbohydrate binding"/>
    <property type="evidence" value="ECO:0007669"/>
    <property type="project" value="InterPro"/>
</dbReference>
<dbReference type="Proteomes" id="UP000662783">
    <property type="component" value="Chromosome"/>
</dbReference>
<dbReference type="AlphaFoldDB" id="A0A974WGS2"/>
<reference evidence="4" key="1">
    <citation type="submission" date="2021-02" db="EMBL/GenBank/DDBJ databases">
        <title>Fulvivirga sp. S481 isolated from sea water.</title>
        <authorList>
            <person name="Bae S.S."/>
            <person name="Baek K."/>
        </authorList>
    </citation>
    <scope>NUCLEOTIDE SEQUENCE</scope>
    <source>
        <strain evidence="4">S481</strain>
    </source>
</reference>
<evidence type="ECO:0000259" key="2">
    <source>
        <dbReference type="Pfam" id="PF06452"/>
    </source>
</evidence>
<dbReference type="KEGG" id="fuv:JR347_03905"/>
<accession>A0A974WGS2</accession>
<dbReference type="RefSeq" id="WP_205722741.1">
    <property type="nucleotide sequence ID" value="NZ_CP070608.1"/>
</dbReference>
<dbReference type="GO" id="GO:0016052">
    <property type="term" value="P:carbohydrate catabolic process"/>
    <property type="evidence" value="ECO:0007669"/>
    <property type="project" value="InterPro"/>
</dbReference>
<dbReference type="SUPFAM" id="SSF49344">
    <property type="entry name" value="CBD9-like"/>
    <property type="match status" value="1"/>
</dbReference>
<keyword evidence="1" id="KW-0732">Signal</keyword>
<keyword evidence="5" id="KW-1185">Reference proteome</keyword>
<dbReference type="EMBL" id="CP070608">
    <property type="protein sequence ID" value="QSE98233.1"/>
    <property type="molecule type" value="Genomic_DNA"/>
</dbReference>
<gene>
    <name evidence="4" type="ORF">JR347_03905</name>
</gene>
<feature type="chain" id="PRO_5037539010" evidence="1">
    <location>
        <begin position="24"/>
        <end position="874"/>
    </location>
</feature>
<sequence length="874" mass="100319">MKKTLVGCLLLCATINLFGQADAPVNTYNTVRLVGDAPRIDGLITDASWDQAEWGGGNFVQRSPIDGAEPSAQTKFKILYDSKNLYIAIRNYDPDPSKIVSRLSRRDGFDGDRVTIMFDSYFDKRTAFSFTASSSGVKGEEYVSNNGENWDEKWDPIWYLETSIDDQGWVAEMRIPLSQLRFANKQEHVWGMQISRYFFRKDEWSLWEPVALDAVGWVHHFGELRNIKGVKPQKQLEIQPYIVAKTERHLREEGNPYATGKSSDVEVGIDAKIGITSDITLDLTVNPDFGQVEADPSQVNLTAFQLFFPEQRPFFLEGNNILTFPTSTNFDNLFYSRRIGRKPQIRVDTDESGNDDVDEYVNASDNSRILTSMKLTGKNKNGFSWGILESITHKESAEIDSLGIKREETIEPGTNYLIGRVQQDLNEGQTVFGGMVTSVNRKNEENTYDLVDNAFSGGLDITHFFNNRKYSVAGKIAASKVDGSFRSITRLQESSERYYQRTDNDYRHVDTTRNSLSGTSGTVEFGKRSGKLLFSSALSWNSPGFEINDVGFLSQTDQISNRSWIRYRIVKPTNLFRTMRIDARPIQTWDYGHNLLDRRIEFDSYFQLKNYWEVGSGGHTEFFNASNADLRGGPSLVYPNSSSYWIWAATDNRKKVRFELNPWWRWSDENFRSTNGWWSRLTLRPTNALNVNFTGSVSWSSNQLQYVATKEFNGENRYLVANIDQTIYNVSLRVTYVITPNLSIQYWGQPFAASGKYSNFKRVTNGSASEYRDRFQLLNTSMAEDADEINIDENNDGITDYSISNPNFNFAQFQSNMVLRWEYIPGSTLFLVWTQSRNESPSTDRYSFDHLYNSLFEKYPNNVFLIKYTYRFVL</sequence>
<evidence type="ECO:0000256" key="1">
    <source>
        <dbReference type="SAM" id="SignalP"/>
    </source>
</evidence>
<protein>
    <submittedName>
        <fullName evidence="4">Carbohydrate binding family 9 domain-containing protein</fullName>
    </submittedName>
</protein>
<evidence type="ECO:0000313" key="5">
    <source>
        <dbReference type="Proteomes" id="UP000662783"/>
    </source>
</evidence>
<feature type="domain" description="Carbohydrate-binding" evidence="2">
    <location>
        <begin position="40"/>
        <end position="194"/>
    </location>
</feature>
<feature type="domain" description="DUF5916" evidence="3">
    <location>
        <begin position="235"/>
        <end position="870"/>
    </location>
</feature>
<dbReference type="Pfam" id="PF06452">
    <property type="entry name" value="CBM9_1"/>
    <property type="match status" value="1"/>
</dbReference>
<feature type="signal peptide" evidence="1">
    <location>
        <begin position="1"/>
        <end position="23"/>
    </location>
</feature>
<dbReference type="Pfam" id="PF19313">
    <property type="entry name" value="DUF5916"/>
    <property type="match status" value="1"/>
</dbReference>
<evidence type="ECO:0000313" key="4">
    <source>
        <dbReference type="EMBL" id="QSE98233.1"/>
    </source>
</evidence>
<dbReference type="InterPro" id="IPR045670">
    <property type="entry name" value="DUF5916"/>
</dbReference>
<dbReference type="InterPro" id="IPR010502">
    <property type="entry name" value="Carb-bd_dom_fam9"/>
</dbReference>
<dbReference type="Gene3D" id="2.60.40.1190">
    <property type="match status" value="1"/>
</dbReference>
<dbReference type="GO" id="GO:0004553">
    <property type="term" value="F:hydrolase activity, hydrolyzing O-glycosyl compounds"/>
    <property type="evidence" value="ECO:0007669"/>
    <property type="project" value="InterPro"/>
</dbReference>